<dbReference type="SUPFAM" id="SSF53720">
    <property type="entry name" value="ALDH-like"/>
    <property type="match status" value="1"/>
</dbReference>
<gene>
    <name evidence="6" type="ORF">GXW78_21090</name>
</gene>
<keyword evidence="7" id="KW-1185">Reference proteome</keyword>
<proteinExistence type="inferred from homology"/>
<dbReference type="PROSITE" id="PS00070">
    <property type="entry name" value="ALDEHYDE_DEHYDR_CYS"/>
    <property type="match status" value="1"/>
</dbReference>
<evidence type="ECO:0000256" key="1">
    <source>
        <dbReference type="ARBA" id="ARBA00009986"/>
    </source>
</evidence>
<dbReference type="PANTHER" id="PTHR43570:SF20">
    <property type="entry name" value="ALDEHYDE DEHYDROGENASE ALDX-RELATED"/>
    <property type="match status" value="1"/>
</dbReference>
<organism evidence="6 7">
    <name type="scientific">Neoroseomonas terrae</name>
    <dbReference type="NCBI Taxonomy" id="424799"/>
    <lineage>
        <taxon>Bacteria</taxon>
        <taxon>Pseudomonadati</taxon>
        <taxon>Pseudomonadota</taxon>
        <taxon>Alphaproteobacteria</taxon>
        <taxon>Acetobacterales</taxon>
        <taxon>Acetobacteraceae</taxon>
        <taxon>Neoroseomonas</taxon>
    </lineage>
</organism>
<evidence type="ECO:0000256" key="4">
    <source>
        <dbReference type="PIRNR" id="PIRNR036492"/>
    </source>
</evidence>
<dbReference type="Proteomes" id="UP000698752">
    <property type="component" value="Unassembled WGS sequence"/>
</dbReference>
<dbReference type="Gene3D" id="3.40.605.10">
    <property type="entry name" value="Aldehyde Dehydrogenase, Chain A, domain 1"/>
    <property type="match status" value="1"/>
</dbReference>
<dbReference type="InterPro" id="IPR015590">
    <property type="entry name" value="Aldehyde_DH_dom"/>
</dbReference>
<dbReference type="InterPro" id="IPR016160">
    <property type="entry name" value="Ald_DH_CS_CYS"/>
</dbReference>
<evidence type="ECO:0000313" key="7">
    <source>
        <dbReference type="Proteomes" id="UP000698752"/>
    </source>
</evidence>
<dbReference type="RefSeq" id="WP_211870882.1">
    <property type="nucleotide sequence ID" value="NZ_JAAEDI010000025.1"/>
</dbReference>
<keyword evidence="3" id="KW-0520">NAD</keyword>
<dbReference type="Gene3D" id="3.40.309.10">
    <property type="entry name" value="Aldehyde Dehydrogenase, Chain A, domain 2"/>
    <property type="match status" value="1"/>
</dbReference>
<dbReference type="PIRSF" id="PIRSF036492">
    <property type="entry name" value="ALDH"/>
    <property type="match status" value="1"/>
</dbReference>
<dbReference type="InterPro" id="IPR012394">
    <property type="entry name" value="Aldehyde_DH_NAD(P)"/>
</dbReference>
<sequence length="450" mass="47389">MTPAAALAALRAAEARDGAPDLTRRRALLARLADEMKRRAEDIAAAADADFGGRSRTETILADAILVADAALHARRRLRGWARPRRAGVPIHFQPARAWIEPVPKGIVGIMGPWNYPFQLTLVPAVDAIAAGNRVVLKPSEHAPRCASLIAEIVDAALGPEMARCVTGDATVAEAFAAQPWDHLVFTGGTATGRAVARAAAENLVPVTLELGGKCPAVVLPGTDLTTAARAIMVAKALNGGQTCVAPDTVLLVGHDRAAFETACRATGVAMPETAIVSDRQAGRLDRLAAGAALTPLAPDGPGRRRAIALAEAADDHPLMWEEVFGPILPVRACSDLPEAIRWIAARPAPLAVYLFGGTAAQEAAIAGATRSGAVVRDRCVEHAGMPGLPFGGIGASGHGRTHGEEGFRALSNLRARVRHGRFSLARLLDPPRSAMAERILRMLMRRHRK</sequence>
<dbReference type="InterPro" id="IPR016162">
    <property type="entry name" value="Ald_DH_N"/>
</dbReference>
<reference evidence="7" key="1">
    <citation type="journal article" date="2021" name="Syst. Appl. Microbiol.">
        <title>Roseomonas hellenica sp. nov., isolated from roots of wild-growing Alkanna tinctoria.</title>
        <authorList>
            <person name="Rat A."/>
            <person name="Naranjo H.D."/>
            <person name="Lebbe L."/>
            <person name="Cnockaert M."/>
            <person name="Krigas N."/>
            <person name="Grigoriadou K."/>
            <person name="Maloupa E."/>
            <person name="Willems A."/>
        </authorList>
    </citation>
    <scope>NUCLEOTIDE SEQUENCE [LARGE SCALE GENOMIC DNA]</scope>
    <source>
        <strain evidence="7">LMG 31159</strain>
    </source>
</reference>
<dbReference type="InterPro" id="IPR016161">
    <property type="entry name" value="Ald_DH/histidinol_DH"/>
</dbReference>
<dbReference type="Pfam" id="PF00171">
    <property type="entry name" value="Aldedh"/>
    <property type="match status" value="2"/>
</dbReference>
<name>A0ABS5EMB2_9PROT</name>
<dbReference type="PANTHER" id="PTHR43570">
    <property type="entry name" value="ALDEHYDE DEHYDROGENASE"/>
    <property type="match status" value="1"/>
</dbReference>
<feature type="domain" description="Aldehyde dehydrogenase" evidence="5">
    <location>
        <begin position="310"/>
        <end position="414"/>
    </location>
</feature>
<dbReference type="InterPro" id="IPR016163">
    <property type="entry name" value="Ald_DH_C"/>
</dbReference>
<dbReference type="EMBL" id="JAAEDI010000025">
    <property type="protein sequence ID" value="MBR0652164.1"/>
    <property type="molecule type" value="Genomic_DNA"/>
</dbReference>
<evidence type="ECO:0000313" key="6">
    <source>
        <dbReference type="EMBL" id="MBR0652164.1"/>
    </source>
</evidence>
<keyword evidence="2 4" id="KW-0560">Oxidoreductase</keyword>
<feature type="domain" description="Aldehyde dehydrogenase" evidence="5">
    <location>
        <begin position="12"/>
        <end position="253"/>
    </location>
</feature>
<evidence type="ECO:0000256" key="2">
    <source>
        <dbReference type="ARBA" id="ARBA00023002"/>
    </source>
</evidence>
<protein>
    <recommendedName>
        <fullName evidence="4">Aldehyde dehydrogenase</fullName>
    </recommendedName>
</protein>
<comment type="similarity">
    <text evidence="1 4">Belongs to the aldehyde dehydrogenase family.</text>
</comment>
<evidence type="ECO:0000256" key="3">
    <source>
        <dbReference type="ARBA" id="ARBA00023027"/>
    </source>
</evidence>
<accession>A0ABS5EMB2</accession>
<evidence type="ECO:0000259" key="5">
    <source>
        <dbReference type="Pfam" id="PF00171"/>
    </source>
</evidence>
<comment type="caution">
    <text evidence="6">The sequence shown here is derived from an EMBL/GenBank/DDBJ whole genome shotgun (WGS) entry which is preliminary data.</text>
</comment>